<organism evidence="1 2">
    <name type="scientific">Chlorogloeopsis fritschii PCC 6912</name>
    <dbReference type="NCBI Taxonomy" id="211165"/>
    <lineage>
        <taxon>Bacteria</taxon>
        <taxon>Bacillati</taxon>
        <taxon>Cyanobacteriota</taxon>
        <taxon>Cyanophyceae</taxon>
        <taxon>Nostocales</taxon>
        <taxon>Chlorogloeopsidaceae</taxon>
        <taxon>Chlorogloeopsis</taxon>
    </lineage>
</organism>
<gene>
    <name evidence="1" type="ORF">PCC6912_56310</name>
</gene>
<name>A0A433MYK2_CHLFR</name>
<dbReference type="EMBL" id="RSCJ01000035">
    <property type="protein sequence ID" value="RUR73460.1"/>
    <property type="molecule type" value="Genomic_DNA"/>
</dbReference>
<proteinExistence type="predicted"/>
<accession>A0A433MYK2</accession>
<keyword evidence="2" id="KW-1185">Reference proteome</keyword>
<dbReference type="Gene3D" id="1.10.10.60">
    <property type="entry name" value="Homeodomain-like"/>
    <property type="match status" value="1"/>
</dbReference>
<dbReference type="AlphaFoldDB" id="A0A433MYK2"/>
<sequence length="61" mass="7253">MLNLDEFKNTRLYESILTKTKLETKLELVPKLTEKNMSIQEIAELLEVDVEIIRKYLQQQS</sequence>
<reference evidence="1 2" key="1">
    <citation type="journal article" date="2019" name="Genome Biol. Evol.">
        <title>Day and night: Metabolic profiles and evolutionary relationships of six axenic non-marine cyanobacteria.</title>
        <authorList>
            <person name="Will S.E."/>
            <person name="Henke P."/>
            <person name="Boedeker C."/>
            <person name="Huang S."/>
            <person name="Brinkmann H."/>
            <person name="Rohde M."/>
            <person name="Jarek M."/>
            <person name="Friedl T."/>
            <person name="Seufert S."/>
            <person name="Schumacher M."/>
            <person name="Overmann J."/>
            <person name="Neumann-Schaal M."/>
            <person name="Petersen J."/>
        </authorList>
    </citation>
    <scope>NUCLEOTIDE SEQUENCE [LARGE SCALE GENOMIC DNA]</scope>
    <source>
        <strain evidence="1 2">PCC 6912</strain>
    </source>
</reference>
<dbReference type="Proteomes" id="UP000268857">
    <property type="component" value="Unassembled WGS sequence"/>
</dbReference>
<evidence type="ECO:0000313" key="2">
    <source>
        <dbReference type="Proteomes" id="UP000268857"/>
    </source>
</evidence>
<protein>
    <submittedName>
        <fullName evidence="1">Uncharacterized protein</fullName>
    </submittedName>
</protein>
<comment type="caution">
    <text evidence="1">The sequence shown here is derived from an EMBL/GenBank/DDBJ whole genome shotgun (WGS) entry which is preliminary data.</text>
</comment>
<evidence type="ECO:0000313" key="1">
    <source>
        <dbReference type="EMBL" id="RUR73460.1"/>
    </source>
</evidence>
<dbReference type="STRING" id="211165.GCA_000317285_01145"/>
<dbReference type="RefSeq" id="WP_016879290.1">
    <property type="nucleotide sequence ID" value="NZ_AJLN01000047.1"/>
</dbReference>